<evidence type="ECO:0000313" key="2">
    <source>
        <dbReference type="Proteomes" id="UP000218231"/>
    </source>
</evidence>
<gene>
    <name evidence="1" type="ORF">WR25_12018</name>
</gene>
<dbReference type="EMBL" id="LIAE01008314">
    <property type="protein sequence ID" value="PAV74594.1"/>
    <property type="molecule type" value="Genomic_DNA"/>
</dbReference>
<evidence type="ECO:0000313" key="1">
    <source>
        <dbReference type="EMBL" id="PAV74594.1"/>
    </source>
</evidence>
<reference evidence="1 2" key="1">
    <citation type="journal article" date="2017" name="Curr. Biol.">
        <title>Genome architecture and evolution of a unichromosomal asexual nematode.</title>
        <authorList>
            <person name="Fradin H."/>
            <person name="Zegar C."/>
            <person name="Gutwein M."/>
            <person name="Lucas J."/>
            <person name="Kovtun M."/>
            <person name="Corcoran D."/>
            <person name="Baugh L.R."/>
            <person name="Kiontke K."/>
            <person name="Gunsalus K."/>
            <person name="Fitch D.H."/>
            <person name="Piano F."/>
        </authorList>
    </citation>
    <scope>NUCLEOTIDE SEQUENCE [LARGE SCALE GENOMIC DNA]</scope>
    <source>
        <strain evidence="1">PF1309</strain>
    </source>
</reference>
<sequence>MPTSTIAAKFRPDLAPAYRISTNRLAFLRIASGLKYMARGVFLPGGTSGRVAPRAATADEGLGRVDQAQLGKMPDCPAGVLDVAFAPAQHLGAACQYFDCVAALVDGDHRRWADRRGGHCIDALVIQGQATEPRVCTGIAFHFAAVAAQPQFSEAVLEPAGQIAGGAEGQPSAGAQLPRSCGVVCGCGGQTLPVSVELAPGLPETVAIGKAVQAALLIEAGLLQGFVLRGDAAYRAPGARRFAFPAHQAGDGPGLRRPVPLDPGQAASIVAQCGGGIEVGAFCQDLSMLCGETHKAMLDLLPVVFLDGQNQARMPLHITVAAVVSMGEPATCLVVAPMPDPTSAIGRPELVPEHTVFADLQFGEVGPGGHRLGGAELSRGQ</sequence>
<dbReference type="Proteomes" id="UP000218231">
    <property type="component" value="Unassembled WGS sequence"/>
</dbReference>
<name>A0A2A2KKT0_9BILA</name>
<dbReference type="AlphaFoldDB" id="A0A2A2KKT0"/>
<organism evidence="1 2">
    <name type="scientific">Diploscapter pachys</name>
    <dbReference type="NCBI Taxonomy" id="2018661"/>
    <lineage>
        <taxon>Eukaryota</taxon>
        <taxon>Metazoa</taxon>
        <taxon>Ecdysozoa</taxon>
        <taxon>Nematoda</taxon>
        <taxon>Chromadorea</taxon>
        <taxon>Rhabditida</taxon>
        <taxon>Rhabditina</taxon>
        <taxon>Rhabditomorpha</taxon>
        <taxon>Rhabditoidea</taxon>
        <taxon>Rhabditidae</taxon>
        <taxon>Diploscapter</taxon>
    </lineage>
</organism>
<comment type="caution">
    <text evidence="1">The sequence shown here is derived from an EMBL/GenBank/DDBJ whole genome shotgun (WGS) entry which is preliminary data.</text>
</comment>
<accession>A0A2A2KKT0</accession>
<proteinExistence type="predicted"/>
<protein>
    <submittedName>
        <fullName evidence="1">Uncharacterized protein</fullName>
    </submittedName>
</protein>
<keyword evidence="2" id="KW-1185">Reference proteome</keyword>